<name>A0A0C2H6K2_9BILA</name>
<evidence type="ECO:0000313" key="2">
    <source>
        <dbReference type="Proteomes" id="UP000054047"/>
    </source>
</evidence>
<organism evidence="1 2">
    <name type="scientific">Ancylostoma duodenale</name>
    <dbReference type="NCBI Taxonomy" id="51022"/>
    <lineage>
        <taxon>Eukaryota</taxon>
        <taxon>Metazoa</taxon>
        <taxon>Ecdysozoa</taxon>
        <taxon>Nematoda</taxon>
        <taxon>Chromadorea</taxon>
        <taxon>Rhabditida</taxon>
        <taxon>Rhabditina</taxon>
        <taxon>Rhabditomorpha</taxon>
        <taxon>Strongyloidea</taxon>
        <taxon>Ancylostomatidae</taxon>
        <taxon>Ancylostomatinae</taxon>
        <taxon>Ancylostoma</taxon>
    </lineage>
</organism>
<protein>
    <submittedName>
        <fullName evidence="1">Uncharacterized protein</fullName>
    </submittedName>
</protein>
<evidence type="ECO:0000313" key="1">
    <source>
        <dbReference type="EMBL" id="KIH69495.1"/>
    </source>
</evidence>
<gene>
    <name evidence="1" type="ORF">ANCDUO_00152</name>
</gene>
<accession>A0A0C2H6K2</accession>
<proteinExistence type="predicted"/>
<dbReference type="Proteomes" id="UP000054047">
    <property type="component" value="Unassembled WGS sequence"/>
</dbReference>
<dbReference type="AlphaFoldDB" id="A0A0C2H6K2"/>
<reference evidence="1 2" key="1">
    <citation type="submission" date="2013-12" db="EMBL/GenBank/DDBJ databases">
        <title>Draft genome of the parsitic nematode Ancylostoma duodenale.</title>
        <authorList>
            <person name="Mitreva M."/>
        </authorList>
    </citation>
    <scope>NUCLEOTIDE SEQUENCE [LARGE SCALE GENOMIC DNA]</scope>
    <source>
        <strain evidence="1 2">Zhejiang</strain>
    </source>
</reference>
<dbReference type="EMBL" id="KN726146">
    <property type="protein sequence ID" value="KIH69495.1"/>
    <property type="molecule type" value="Genomic_DNA"/>
</dbReference>
<sequence>MLIERQMRTPLMLMKESAKEEGTRNIKMEEQFSRHRAAQKRAYQMEDRGWVRDYRPGREK</sequence>
<dbReference type="OrthoDB" id="5863233at2759"/>
<keyword evidence="2" id="KW-1185">Reference proteome</keyword>